<name>A0AAU9UQV2_EUPED</name>
<proteinExistence type="predicted"/>
<protein>
    <recommendedName>
        <fullName evidence="4">Kinetochore protein Spc24</fullName>
    </recommendedName>
</protein>
<reference evidence="2" key="1">
    <citation type="submission" date="2022-03" db="EMBL/GenBank/DDBJ databases">
        <authorList>
            <person name="Tunstrom K."/>
        </authorList>
    </citation>
    <scope>NUCLEOTIDE SEQUENCE</scope>
</reference>
<dbReference type="EMBL" id="CAKOGL010000023">
    <property type="protein sequence ID" value="CAH2101533.1"/>
    <property type="molecule type" value="Genomic_DNA"/>
</dbReference>
<keyword evidence="1" id="KW-0175">Coiled coil</keyword>
<accession>A0AAU9UQV2</accession>
<evidence type="ECO:0008006" key="4">
    <source>
        <dbReference type="Google" id="ProtNLM"/>
    </source>
</evidence>
<organism evidence="2 3">
    <name type="scientific">Euphydryas editha</name>
    <name type="common">Edith's checkerspot</name>
    <dbReference type="NCBI Taxonomy" id="104508"/>
    <lineage>
        <taxon>Eukaryota</taxon>
        <taxon>Metazoa</taxon>
        <taxon>Ecdysozoa</taxon>
        <taxon>Arthropoda</taxon>
        <taxon>Hexapoda</taxon>
        <taxon>Insecta</taxon>
        <taxon>Pterygota</taxon>
        <taxon>Neoptera</taxon>
        <taxon>Endopterygota</taxon>
        <taxon>Lepidoptera</taxon>
        <taxon>Glossata</taxon>
        <taxon>Ditrysia</taxon>
        <taxon>Papilionoidea</taxon>
        <taxon>Nymphalidae</taxon>
        <taxon>Nymphalinae</taxon>
        <taxon>Euphydryas</taxon>
    </lineage>
</organism>
<evidence type="ECO:0000256" key="1">
    <source>
        <dbReference type="SAM" id="Coils"/>
    </source>
</evidence>
<dbReference type="AlphaFoldDB" id="A0AAU9UQV2"/>
<dbReference type="Proteomes" id="UP001153954">
    <property type="component" value="Unassembled WGS sequence"/>
</dbReference>
<keyword evidence="3" id="KW-1185">Reference proteome</keyword>
<comment type="caution">
    <text evidence="2">The sequence shown here is derived from an EMBL/GenBank/DDBJ whole genome shotgun (WGS) entry which is preliminary data.</text>
</comment>
<feature type="coiled-coil region" evidence="1">
    <location>
        <begin position="22"/>
        <end position="76"/>
    </location>
</feature>
<sequence>MTIMDVTEPWYIRVCEEFDEFCKKVDDKIDKQQQKIKACEKTNKLQNKLAQELKIKNELTQQLSELSRRDSELERVCAAFEARLTIADSDQHRLDNAKESYQLAKELTGIRLDFSAPPNIAKGYVKNEARKLLLPFEMPVNSDALWDLVKSVSDPTWPEKENHAPN</sequence>
<evidence type="ECO:0000313" key="2">
    <source>
        <dbReference type="EMBL" id="CAH2101533.1"/>
    </source>
</evidence>
<evidence type="ECO:0000313" key="3">
    <source>
        <dbReference type="Proteomes" id="UP001153954"/>
    </source>
</evidence>
<gene>
    <name evidence="2" type="ORF">EEDITHA_LOCUS16275</name>
</gene>